<organism evidence="2 3">
    <name type="scientific">Thalictrum thalictroides</name>
    <name type="common">Rue-anemone</name>
    <name type="synonym">Anemone thalictroides</name>
    <dbReference type="NCBI Taxonomy" id="46969"/>
    <lineage>
        <taxon>Eukaryota</taxon>
        <taxon>Viridiplantae</taxon>
        <taxon>Streptophyta</taxon>
        <taxon>Embryophyta</taxon>
        <taxon>Tracheophyta</taxon>
        <taxon>Spermatophyta</taxon>
        <taxon>Magnoliopsida</taxon>
        <taxon>Ranunculales</taxon>
        <taxon>Ranunculaceae</taxon>
        <taxon>Thalictroideae</taxon>
        <taxon>Thalictrum</taxon>
    </lineage>
</organism>
<feature type="region of interest" description="Disordered" evidence="1">
    <location>
        <begin position="60"/>
        <end position="81"/>
    </location>
</feature>
<dbReference type="PANTHER" id="PTHR36792">
    <property type="entry name" value="EXPRESSED PROTEIN"/>
    <property type="match status" value="1"/>
</dbReference>
<evidence type="ECO:0000313" key="3">
    <source>
        <dbReference type="Proteomes" id="UP000554482"/>
    </source>
</evidence>
<evidence type="ECO:0000256" key="1">
    <source>
        <dbReference type="SAM" id="MobiDB-lite"/>
    </source>
</evidence>
<accession>A0A7J6VSW3</accession>
<proteinExistence type="predicted"/>
<feature type="compositionally biased region" description="Acidic residues" evidence="1">
    <location>
        <begin position="70"/>
        <end position="81"/>
    </location>
</feature>
<sequence length="81" mass="9183">MNVNLVPTVYHNNDSTGELLALNEVFRLHAVDNVISTLWHARAWFTRASKHRSSVWKVTDKRPGYNASDSDSDDLNDNDAL</sequence>
<evidence type="ECO:0000313" key="2">
    <source>
        <dbReference type="EMBL" id="KAF5187442.1"/>
    </source>
</evidence>
<gene>
    <name evidence="2" type="ORF">FRX31_022970</name>
</gene>
<reference evidence="2 3" key="1">
    <citation type="submission" date="2020-06" db="EMBL/GenBank/DDBJ databases">
        <title>Transcriptomic and genomic resources for Thalictrum thalictroides and T. hernandezii: Facilitating candidate gene discovery in an emerging model plant lineage.</title>
        <authorList>
            <person name="Arias T."/>
            <person name="Riano-Pachon D.M."/>
            <person name="Di Stilio V.S."/>
        </authorList>
    </citation>
    <scope>NUCLEOTIDE SEQUENCE [LARGE SCALE GENOMIC DNA]</scope>
    <source>
        <strain evidence="3">cv. WT478/WT964</strain>
        <tissue evidence="2">Leaves</tissue>
    </source>
</reference>
<name>A0A7J6VSW3_THATH</name>
<dbReference type="Proteomes" id="UP000554482">
    <property type="component" value="Unassembled WGS sequence"/>
</dbReference>
<comment type="caution">
    <text evidence="2">The sequence shown here is derived from an EMBL/GenBank/DDBJ whole genome shotgun (WGS) entry which is preliminary data.</text>
</comment>
<dbReference type="AlphaFoldDB" id="A0A7J6VSW3"/>
<protein>
    <submittedName>
        <fullName evidence="2">Uncharacterized protein</fullName>
    </submittedName>
</protein>
<keyword evidence="3" id="KW-1185">Reference proteome</keyword>
<dbReference type="EMBL" id="JABWDY010027986">
    <property type="protein sequence ID" value="KAF5187442.1"/>
    <property type="molecule type" value="Genomic_DNA"/>
</dbReference>
<dbReference type="PANTHER" id="PTHR36792:SF5">
    <property type="entry name" value="SEL1 REPEAT PROTEIN"/>
    <property type="match status" value="1"/>
</dbReference>